<reference evidence="2 3" key="1">
    <citation type="submission" date="2018-05" db="EMBL/GenBank/DDBJ databases">
        <authorList>
            <consortium name="PulseNet: The National Subtyping Network for Foodborne Disease Surveillance"/>
            <person name="Tarr C.L."/>
            <person name="Trees E."/>
            <person name="Katz L.S."/>
            <person name="Carleton-Romer H.A."/>
            <person name="Stroika S."/>
            <person name="Kucerova Z."/>
            <person name="Roache K.F."/>
            <person name="Sabol A.L."/>
            <person name="Besser J."/>
            <person name="Gerner-Smidt P."/>
        </authorList>
    </citation>
    <scope>NUCLEOTIDE SEQUENCE [LARGE SCALE GENOMIC DNA]</scope>
    <source>
        <strain evidence="2 3">2016D-0268</strain>
    </source>
</reference>
<evidence type="ECO:0000313" key="2">
    <source>
        <dbReference type="EMBL" id="EAJ5682221.1"/>
    </source>
</evidence>
<evidence type="ECO:0000256" key="1">
    <source>
        <dbReference type="SAM" id="Phobius"/>
    </source>
</evidence>
<feature type="non-terminal residue" evidence="2">
    <location>
        <position position="224"/>
    </location>
</feature>
<sequence length="224" mass="26053">MSYKKFVFLSILIPLPIIFALGILLYVYDPLRLYHKPWFRNDTYYYGKLLQNKSFIDNNDFNSIIIGNSYLENISPKQANKKLNTEGNVWTNLSSGGSSHNQRYSIIKYAIKKKNIKNIITSFDGINSSTLDINYNHSILYDNNPFNDFQIYINKKFIICALLFSKSQKCVGNTEDELYGGWIHDKKAKRLFGGIENWLKYFEGNAEIAIKTIIKKSQEKEINK</sequence>
<keyword evidence="1" id="KW-1133">Transmembrane helix</keyword>
<dbReference type="Proteomes" id="UP000556298">
    <property type="component" value="Unassembled WGS sequence"/>
</dbReference>
<comment type="caution">
    <text evidence="2">The sequence shown here is derived from an EMBL/GenBank/DDBJ whole genome shotgun (WGS) entry which is preliminary data.</text>
</comment>
<dbReference type="AlphaFoldDB" id="A0A7U8GGJ4"/>
<proteinExistence type="predicted"/>
<feature type="transmembrane region" description="Helical" evidence="1">
    <location>
        <begin position="6"/>
        <end position="28"/>
    </location>
</feature>
<protein>
    <submittedName>
        <fullName evidence="2">Uncharacterized protein</fullName>
    </submittedName>
</protein>
<dbReference type="EMBL" id="AABYWZ010000034">
    <property type="protein sequence ID" value="EAJ5682221.1"/>
    <property type="molecule type" value="Genomic_DNA"/>
</dbReference>
<gene>
    <name evidence="2" type="ORF">BXA13_07920</name>
</gene>
<name>A0A7U8GGJ4_CAMLA</name>
<evidence type="ECO:0000313" key="3">
    <source>
        <dbReference type="Proteomes" id="UP000556298"/>
    </source>
</evidence>
<keyword evidence="1" id="KW-0812">Transmembrane</keyword>
<keyword evidence="1" id="KW-0472">Membrane</keyword>
<organism evidence="2 3">
    <name type="scientific">Campylobacter lari</name>
    <dbReference type="NCBI Taxonomy" id="201"/>
    <lineage>
        <taxon>Bacteria</taxon>
        <taxon>Pseudomonadati</taxon>
        <taxon>Campylobacterota</taxon>
        <taxon>Epsilonproteobacteria</taxon>
        <taxon>Campylobacterales</taxon>
        <taxon>Campylobacteraceae</taxon>
        <taxon>Campylobacter</taxon>
    </lineage>
</organism>
<accession>A0A7U8GGJ4</accession>